<dbReference type="AlphaFoldDB" id="A0A9X3E3F0"/>
<dbReference type="Pfam" id="PF12697">
    <property type="entry name" value="Abhydrolase_6"/>
    <property type="match status" value="1"/>
</dbReference>
<evidence type="ECO:0000256" key="1">
    <source>
        <dbReference type="ARBA" id="ARBA00010088"/>
    </source>
</evidence>
<dbReference type="InterPro" id="IPR002410">
    <property type="entry name" value="Peptidase_S33"/>
</dbReference>
<evidence type="ECO:0000256" key="2">
    <source>
        <dbReference type="ARBA" id="ARBA00022801"/>
    </source>
</evidence>
<accession>A0A9X3E3F0</accession>
<feature type="domain" description="AB hydrolase-1" evidence="3">
    <location>
        <begin position="33"/>
        <end position="252"/>
    </location>
</feature>
<dbReference type="Gene3D" id="3.40.50.1820">
    <property type="entry name" value="alpha/beta hydrolase"/>
    <property type="match status" value="1"/>
</dbReference>
<organism evidence="4 5">
    <name type="scientific">Kaistia nematophila</name>
    <dbReference type="NCBI Taxonomy" id="2994654"/>
    <lineage>
        <taxon>Bacteria</taxon>
        <taxon>Pseudomonadati</taxon>
        <taxon>Pseudomonadota</taxon>
        <taxon>Alphaproteobacteria</taxon>
        <taxon>Hyphomicrobiales</taxon>
        <taxon>Kaistiaceae</taxon>
        <taxon>Kaistia</taxon>
    </lineage>
</organism>
<dbReference type="RefSeq" id="WP_266339359.1">
    <property type="nucleotide sequence ID" value="NZ_JAPKNK010000005.1"/>
</dbReference>
<dbReference type="InterPro" id="IPR000073">
    <property type="entry name" value="AB_hydrolase_1"/>
</dbReference>
<comment type="caution">
    <text evidence="4">The sequence shown here is derived from an EMBL/GenBank/DDBJ whole genome shotgun (WGS) entry which is preliminary data.</text>
</comment>
<dbReference type="InterPro" id="IPR029058">
    <property type="entry name" value="AB_hydrolase_fold"/>
</dbReference>
<dbReference type="GO" id="GO:0006508">
    <property type="term" value="P:proteolysis"/>
    <property type="evidence" value="ECO:0007669"/>
    <property type="project" value="InterPro"/>
</dbReference>
<sequence length="269" mass="29492">MTVEMETLAVRLPEGMVQVARWTPSDGPARGEIVLLHQGLGSITQWGSFPEALGAATACRVTAYDRLGYGRSDFPDDERGDFLEREAWERLPALLDALGVEQPILYGHSDGGTIALLYASERPAALAGLVSEAAHVFSEVAETGGIEALRAEFETGDLARKLARHHPRHLDRMFHRWADFWQAPGRDDWTMLERLAAIECPVLIVQGDADEHGSLRQVDEIVERVHGPAERRILPGCGHSPHREQPQAVLAAVAPFVAAILQGNRAPHT</sequence>
<reference evidence="4" key="1">
    <citation type="submission" date="2022-11" db="EMBL/GenBank/DDBJ databases">
        <title>Biodiversity and phylogenetic relationships of bacteria.</title>
        <authorList>
            <person name="Machado R.A.R."/>
            <person name="Bhat A."/>
            <person name="Loulou A."/>
            <person name="Kallel S."/>
        </authorList>
    </citation>
    <scope>NUCLEOTIDE SEQUENCE</scope>
    <source>
        <strain evidence="4">K-TC2</strain>
    </source>
</reference>
<proteinExistence type="inferred from homology"/>
<evidence type="ECO:0000259" key="3">
    <source>
        <dbReference type="Pfam" id="PF12697"/>
    </source>
</evidence>
<dbReference type="GO" id="GO:0008233">
    <property type="term" value="F:peptidase activity"/>
    <property type="evidence" value="ECO:0007669"/>
    <property type="project" value="InterPro"/>
</dbReference>
<dbReference type="PRINTS" id="PR00793">
    <property type="entry name" value="PROAMNOPTASE"/>
</dbReference>
<protein>
    <submittedName>
        <fullName evidence="4">Alpha/beta hydrolase</fullName>
    </submittedName>
</protein>
<name>A0A9X3E3F0_9HYPH</name>
<gene>
    <name evidence="4" type="ORF">OSH07_14415</name>
</gene>
<dbReference type="PANTHER" id="PTHR43689">
    <property type="entry name" value="HYDROLASE"/>
    <property type="match status" value="1"/>
</dbReference>
<evidence type="ECO:0000313" key="4">
    <source>
        <dbReference type="EMBL" id="MCX5570398.1"/>
    </source>
</evidence>
<keyword evidence="5" id="KW-1185">Reference proteome</keyword>
<dbReference type="EMBL" id="JAPKNK010000005">
    <property type="protein sequence ID" value="MCX5570398.1"/>
    <property type="molecule type" value="Genomic_DNA"/>
</dbReference>
<keyword evidence="2 4" id="KW-0378">Hydrolase</keyword>
<evidence type="ECO:0000313" key="5">
    <source>
        <dbReference type="Proteomes" id="UP001144805"/>
    </source>
</evidence>
<dbReference type="Proteomes" id="UP001144805">
    <property type="component" value="Unassembled WGS sequence"/>
</dbReference>
<dbReference type="SUPFAM" id="SSF53474">
    <property type="entry name" value="alpha/beta-Hydrolases"/>
    <property type="match status" value="1"/>
</dbReference>
<comment type="similarity">
    <text evidence="1">Belongs to the peptidase S33 family.</text>
</comment>
<dbReference type="PANTHER" id="PTHR43689:SF8">
    <property type="entry name" value="ALPHA_BETA-HYDROLASES SUPERFAMILY PROTEIN"/>
    <property type="match status" value="1"/>
</dbReference>